<dbReference type="PRINTS" id="PR01590">
    <property type="entry name" value="HTHFIS"/>
</dbReference>
<name>A0A0H4A3Q9_9VIBR</name>
<evidence type="ECO:0000313" key="2">
    <source>
        <dbReference type="EMBL" id="AKN40914.1"/>
    </source>
</evidence>
<protein>
    <recommendedName>
        <fullName evidence="1">DNA binding HTH domain-containing protein</fullName>
    </recommendedName>
</protein>
<accession>A0A0H4A3Q9</accession>
<sequence>MSRKPIDNTLLLASVNELLDPTRRNLVATPDVSELIPFVRDVVFEEVVTHCQGNQTKAAKMLGINRGTLRQHMNRIQSQKGNDHSPFRS</sequence>
<dbReference type="InterPro" id="IPR009057">
    <property type="entry name" value="Homeodomain-like_sf"/>
</dbReference>
<dbReference type="SUPFAM" id="SSF46689">
    <property type="entry name" value="Homeodomain-like"/>
    <property type="match status" value="1"/>
</dbReference>
<dbReference type="AlphaFoldDB" id="A0A0H4A3Q9"/>
<dbReference type="Gene3D" id="1.10.10.60">
    <property type="entry name" value="Homeodomain-like"/>
    <property type="match status" value="1"/>
</dbReference>
<reference evidence="2" key="1">
    <citation type="journal article" date="2015" name="MBio">
        <title>Eco-Evolutionary Dynamics of Episomes among Ecologically Cohesive Bacterial Populations.</title>
        <authorList>
            <person name="Xue H."/>
            <person name="Cordero O.X."/>
            <person name="Camas F.M."/>
            <person name="Trimble W."/>
            <person name="Meyer F."/>
            <person name="Guglielmini J."/>
            <person name="Rocha E.P."/>
            <person name="Polz M.F."/>
        </authorList>
    </citation>
    <scope>NUCLEOTIDE SEQUENCE</scope>
    <source>
        <strain evidence="2">FF_273</strain>
    </source>
</reference>
<dbReference type="GO" id="GO:0043565">
    <property type="term" value="F:sequence-specific DNA binding"/>
    <property type="evidence" value="ECO:0007669"/>
    <property type="project" value="InterPro"/>
</dbReference>
<dbReference type="Pfam" id="PF02954">
    <property type="entry name" value="HTH_8"/>
    <property type="match status" value="1"/>
</dbReference>
<dbReference type="EMBL" id="KP795710">
    <property type="protein sequence ID" value="AKN40914.1"/>
    <property type="molecule type" value="Genomic_DNA"/>
</dbReference>
<evidence type="ECO:0000259" key="1">
    <source>
        <dbReference type="Pfam" id="PF02954"/>
    </source>
</evidence>
<organism evidence="2">
    <name type="scientific">Vibrio sp. FF_273</name>
    <dbReference type="NCBI Taxonomy" id="1652830"/>
    <lineage>
        <taxon>Bacteria</taxon>
        <taxon>Pseudomonadati</taxon>
        <taxon>Pseudomonadota</taxon>
        <taxon>Gammaproteobacteria</taxon>
        <taxon>Vibrionales</taxon>
        <taxon>Vibrionaceae</taxon>
        <taxon>Vibrio</taxon>
    </lineage>
</organism>
<proteinExistence type="predicted"/>
<dbReference type="InterPro" id="IPR002197">
    <property type="entry name" value="HTH_Fis"/>
</dbReference>
<feature type="domain" description="DNA binding HTH" evidence="1">
    <location>
        <begin position="46"/>
        <end position="74"/>
    </location>
</feature>